<reference evidence="4 5" key="1">
    <citation type="submission" date="2020-08" db="EMBL/GenBank/DDBJ databases">
        <title>Functional genomics of gut bacteria from endangered species of beetles.</title>
        <authorList>
            <person name="Carlos-Shanley C."/>
        </authorList>
    </citation>
    <scope>NUCLEOTIDE SEQUENCE [LARGE SCALE GENOMIC DNA]</scope>
    <source>
        <strain evidence="4 5">S00151</strain>
    </source>
</reference>
<organism evidence="4 5">
    <name type="scientific">Chryseobacterium defluvii</name>
    <dbReference type="NCBI Taxonomy" id="160396"/>
    <lineage>
        <taxon>Bacteria</taxon>
        <taxon>Pseudomonadati</taxon>
        <taxon>Bacteroidota</taxon>
        <taxon>Flavobacteriia</taxon>
        <taxon>Flavobacteriales</taxon>
        <taxon>Weeksellaceae</taxon>
        <taxon>Chryseobacterium group</taxon>
        <taxon>Chryseobacterium</taxon>
    </lineage>
</organism>
<dbReference type="AlphaFoldDB" id="A0A840KEM0"/>
<keyword evidence="5" id="KW-1185">Reference proteome</keyword>
<evidence type="ECO:0000256" key="2">
    <source>
        <dbReference type="ARBA" id="ARBA00023043"/>
    </source>
</evidence>
<comment type="caution">
    <text evidence="4">The sequence shown here is derived from an EMBL/GenBank/DDBJ whole genome shotgun (WGS) entry which is preliminary data.</text>
</comment>
<protein>
    <submittedName>
        <fullName evidence="4">Ankyrin repeat protein</fullName>
    </submittedName>
</protein>
<evidence type="ECO:0000313" key="4">
    <source>
        <dbReference type="EMBL" id="MBB4805392.1"/>
    </source>
</evidence>
<dbReference type="PROSITE" id="PS50297">
    <property type="entry name" value="ANK_REP_REGION"/>
    <property type="match status" value="1"/>
</dbReference>
<gene>
    <name evidence="4" type="ORF">HNP38_000664</name>
</gene>
<keyword evidence="2 3" id="KW-0040">ANK repeat</keyword>
<sequence length="383" mass="43865">MNEINEAIMKQDFTLAAALLKNGGQWDIQPFMAAQAYQRIIEANAFELLELFIEKEHISLDVFEYEKFEYTIFSMFSKAPATEELLEFMDKLLPQIENIDDELMGVTWLAYSVENRSALPFIQKLIDHGCDVSRISSRGENLLFYTQDIQIIRFLLDEGLNVNAQNAGGNTVMFEAIARKNTELVELYLQYGAELNIQNKNGETPYHKAFFTAMDTDLVELLFNHEPIRLDLKNKNGQTFFFEFADYSPLSWDTEIKLMQKLLEAGADIFQAERNAYYEEKTPAQIIALKSLAGLELVAGQDDFDANRQDNAGNSWLHYVCSENLNYEQHKAQEMYKKVKLLLERGASPGLVNDQDKTPVDMAQDDDLKSKTLSLLLKHLSTK</sequence>
<dbReference type="Pfam" id="PF12796">
    <property type="entry name" value="Ank_2"/>
    <property type="match status" value="1"/>
</dbReference>
<dbReference type="Gene3D" id="1.25.40.20">
    <property type="entry name" value="Ankyrin repeat-containing domain"/>
    <property type="match status" value="1"/>
</dbReference>
<proteinExistence type="predicted"/>
<dbReference type="EMBL" id="JACHLE010000001">
    <property type="protein sequence ID" value="MBB4805392.1"/>
    <property type="molecule type" value="Genomic_DNA"/>
</dbReference>
<dbReference type="PANTHER" id="PTHR24124:SF14">
    <property type="entry name" value="CHROMOSOME UNDETERMINED SCAFFOLD_25, WHOLE GENOME SHOTGUN SEQUENCE"/>
    <property type="match status" value="1"/>
</dbReference>
<evidence type="ECO:0000256" key="1">
    <source>
        <dbReference type="ARBA" id="ARBA00022737"/>
    </source>
</evidence>
<evidence type="ECO:0000256" key="3">
    <source>
        <dbReference type="PROSITE-ProRule" id="PRU00023"/>
    </source>
</evidence>
<accession>A0A840KEM0</accession>
<dbReference type="PANTHER" id="PTHR24124">
    <property type="entry name" value="ANKYRIN REPEAT FAMILY A"/>
    <property type="match status" value="1"/>
</dbReference>
<keyword evidence="1" id="KW-0677">Repeat</keyword>
<dbReference type="InterPro" id="IPR036770">
    <property type="entry name" value="Ankyrin_rpt-contain_sf"/>
</dbReference>
<dbReference type="SMART" id="SM00248">
    <property type="entry name" value="ANK"/>
    <property type="match status" value="6"/>
</dbReference>
<dbReference type="GO" id="GO:0010468">
    <property type="term" value="P:regulation of gene expression"/>
    <property type="evidence" value="ECO:0007669"/>
    <property type="project" value="TreeGrafter"/>
</dbReference>
<feature type="repeat" description="ANK" evidence="3">
    <location>
        <begin position="168"/>
        <end position="200"/>
    </location>
</feature>
<dbReference type="RefSeq" id="WP_184184406.1">
    <property type="nucleotide sequence ID" value="NZ_JACHLE010000001.1"/>
</dbReference>
<dbReference type="SUPFAM" id="SSF48403">
    <property type="entry name" value="Ankyrin repeat"/>
    <property type="match status" value="1"/>
</dbReference>
<dbReference type="Proteomes" id="UP000592180">
    <property type="component" value="Unassembled WGS sequence"/>
</dbReference>
<evidence type="ECO:0000313" key="5">
    <source>
        <dbReference type="Proteomes" id="UP000592180"/>
    </source>
</evidence>
<name>A0A840KEM0_9FLAO</name>
<dbReference type="PROSITE" id="PS50088">
    <property type="entry name" value="ANK_REPEAT"/>
    <property type="match status" value="1"/>
</dbReference>
<dbReference type="InterPro" id="IPR002110">
    <property type="entry name" value="Ankyrin_rpt"/>
</dbReference>